<dbReference type="Proteomes" id="UP000678679">
    <property type="component" value="Chromosome 2"/>
</dbReference>
<accession>A0AAX1NAA7</accession>
<organism evidence="2 3">
    <name type="scientific">Flammeovirga yaeyamensis</name>
    <dbReference type="NCBI Taxonomy" id="367791"/>
    <lineage>
        <taxon>Bacteria</taxon>
        <taxon>Pseudomonadati</taxon>
        <taxon>Bacteroidota</taxon>
        <taxon>Cytophagia</taxon>
        <taxon>Cytophagales</taxon>
        <taxon>Flammeovirgaceae</taxon>
        <taxon>Flammeovirga</taxon>
    </lineage>
</organism>
<gene>
    <name evidence="2" type="ORF">KMW28_26725</name>
</gene>
<dbReference type="SUPFAM" id="SSF54106">
    <property type="entry name" value="LysM domain"/>
    <property type="match status" value="1"/>
</dbReference>
<dbReference type="PANTHER" id="PTHR33734">
    <property type="entry name" value="LYSM DOMAIN-CONTAINING GPI-ANCHORED PROTEIN 2"/>
    <property type="match status" value="1"/>
</dbReference>
<sequence>MSDYQIRKKDFERVSQDNTYVAKNHQEKTLLKVLPEYDELLKREEVLSPEERWKNIKEKQSETDQRGLMVAKQCIYDPELIIIALEDTWWISRDNLASAILKNLDAIAVMILPNHIKEKLRSEIDDLWVGQFDRKMLQRLDEQGNNIQADLVMSLNELYQLAQLLKFHIDEPKDNKDKIISLVNKCKNDKKTLDVLNIIYEGDLWHDLKFVGNTAELITLSDSGEGVEQLKGNIPEDFLLLDRNKGIQDYKFKLPAGGSIWTIARRFHTTVKEIAEENGWKLEKDGTFKDAAGKKVVITAGQTIDLPDTGLKINPGETVYVLENGEVVQKLKKNNAPQKITPKSIEYNAFKLYKEIASDLTSGFSKLIDYLKLLENDYVNVRLFLGFYATASQSNLISHIRSKVAEKSRHTRIIQRRMNRVFLPQLNPFITNLVVDLETAKHFRNVQHQMGKTTQVRKELWKGFTMEKIVKKTRDELHKYKSKKSADSQNILGALMALQRNQPLIDDFFDEYGQDNFDQDMINSRKSIPIDYGNTLMISGGFGAPTPMYNHYFKPVNDGLADSIYQLLESKTERIHADGMVDVSHHFNLSLDQIEDRRFKSFAQGSLIKFHESPQEEVEYFYTVKEDESPLIIAKKFNISLQELMELNNWDSIAPNGVIKAGGKDIHLQPHQGVIVPNFEKTENHHYICGPKVWEINASGFKISDGGTWQVDAEKYNPNYFDNLMNQVLNSKLGGTSISFNLEVYLNGDILFTIYARVGLNANTEVSIGDDLGIMTSLSLKLNAKLGIYGLGNLQSSTNLFSQNIAYDNTKHFTTHFNHWIYKFFLNKNVVSESFMEYWQDEENQKYAYIGAKKMRTVNLLASKVGQDEKTGLRTYEFDALPSIGMLGEEIDETKADKAKRTVSDFSYMFVNKGPLAILYNMIGDDPNNDNNGHYVTVDLTLKGSDLIEFIKKAPKLAEFAKEEYNILKLVYELSGNTTGEKLKGTSSIVIQTLLSEGPKFLWNTSKGFLKESILPQITSRSVKAEDTVFTMAKGVDEDKALDQMLLNHVKGVKPKTKTNFELDGGIKFTLQTVYENGDLKLQYKRATLLGAIDFGVESPRFGNFIAGASVGFNVGIEYERNIWEAPGTETLTYISTVYNAHAAAGLNSESDKGRRDDAMSRFIAIEKYLFAEERNKEYYKKAIKNKDDLKKAESLEKLSKEKKEFELFRYMNKLHWDAVGKDTKYTSEGWKNYKETYSSEIQELANNFIHPLLKHKGDNNFNKAAEEKSLTMISKEVANKYFESPADLFGDLKLYSDKDDVDLIKFEKYVLFNLFKDQQKYDYEYDK</sequence>
<evidence type="ECO:0000313" key="3">
    <source>
        <dbReference type="Proteomes" id="UP000678679"/>
    </source>
</evidence>
<proteinExistence type="predicted"/>
<dbReference type="CDD" id="cd00118">
    <property type="entry name" value="LysM"/>
    <property type="match status" value="1"/>
</dbReference>
<dbReference type="SMART" id="SM00257">
    <property type="entry name" value="LysM"/>
    <property type="match status" value="2"/>
</dbReference>
<dbReference type="RefSeq" id="WP_183364039.1">
    <property type="nucleotide sequence ID" value="NZ_CP076133.1"/>
</dbReference>
<keyword evidence="3" id="KW-1185">Reference proteome</keyword>
<dbReference type="Gene3D" id="3.10.350.10">
    <property type="entry name" value="LysM domain"/>
    <property type="match status" value="1"/>
</dbReference>
<protein>
    <submittedName>
        <fullName evidence="2">LysM peptidoglycan-binding domain-containing protein</fullName>
    </submittedName>
</protein>
<dbReference type="Pfam" id="PF01476">
    <property type="entry name" value="LysM"/>
    <property type="match status" value="2"/>
</dbReference>
<dbReference type="EMBL" id="CP076133">
    <property type="protein sequence ID" value="QWG04494.1"/>
    <property type="molecule type" value="Genomic_DNA"/>
</dbReference>
<evidence type="ECO:0000313" key="2">
    <source>
        <dbReference type="EMBL" id="QWG04494.1"/>
    </source>
</evidence>
<feature type="domain" description="LysM" evidence="1">
    <location>
        <begin position="620"/>
        <end position="667"/>
    </location>
</feature>
<reference evidence="2 3" key="1">
    <citation type="submission" date="2021-05" db="EMBL/GenBank/DDBJ databases">
        <title>Comparative genomic studies on the polysaccharide-degrading batcterial strains of the Flammeovirga genus.</title>
        <authorList>
            <person name="Zewei F."/>
            <person name="Zheng Z."/>
            <person name="Yu L."/>
            <person name="Ruyue G."/>
            <person name="Yanhong M."/>
            <person name="Yuanyuan C."/>
            <person name="Jingyan G."/>
            <person name="Wenjun H."/>
        </authorList>
    </citation>
    <scope>NUCLEOTIDE SEQUENCE [LARGE SCALE GENOMIC DNA]</scope>
    <source>
        <strain evidence="2 3">NBRC:100898</strain>
    </source>
</reference>
<evidence type="ECO:0000259" key="1">
    <source>
        <dbReference type="PROSITE" id="PS51782"/>
    </source>
</evidence>
<dbReference type="PANTHER" id="PTHR33734:SF22">
    <property type="entry name" value="MEMBRANE-BOUND LYTIC MUREIN TRANSGLYCOSYLASE D"/>
    <property type="match status" value="1"/>
</dbReference>
<dbReference type="KEGG" id="fya:KMW28_26725"/>
<name>A0AAX1NAA7_9BACT</name>
<dbReference type="PROSITE" id="PS51782">
    <property type="entry name" value="LYSM"/>
    <property type="match status" value="1"/>
</dbReference>
<dbReference type="InterPro" id="IPR036779">
    <property type="entry name" value="LysM_dom_sf"/>
</dbReference>
<dbReference type="InterPro" id="IPR018392">
    <property type="entry name" value="LysM"/>
</dbReference>